<dbReference type="GO" id="GO:0032259">
    <property type="term" value="P:methylation"/>
    <property type="evidence" value="ECO:0007669"/>
    <property type="project" value="UniProtKB-KW"/>
</dbReference>
<evidence type="ECO:0000256" key="1">
    <source>
        <dbReference type="ARBA" id="ARBA00022603"/>
    </source>
</evidence>
<dbReference type="PANTHER" id="PTHR43712:SF2">
    <property type="entry name" value="O-METHYLTRANSFERASE CICE"/>
    <property type="match status" value="1"/>
</dbReference>
<dbReference type="EMBL" id="JAACJN010000069">
    <property type="protein sequence ID" value="KAF5379563.1"/>
    <property type="molecule type" value="Genomic_DNA"/>
</dbReference>
<organism evidence="6 7">
    <name type="scientific">Collybiopsis confluens</name>
    <dbReference type="NCBI Taxonomy" id="2823264"/>
    <lineage>
        <taxon>Eukaryota</taxon>
        <taxon>Fungi</taxon>
        <taxon>Dikarya</taxon>
        <taxon>Basidiomycota</taxon>
        <taxon>Agaricomycotina</taxon>
        <taxon>Agaricomycetes</taxon>
        <taxon>Agaricomycetidae</taxon>
        <taxon>Agaricales</taxon>
        <taxon>Marasmiineae</taxon>
        <taxon>Omphalotaceae</taxon>
        <taxon>Collybiopsis</taxon>
    </lineage>
</organism>
<dbReference type="InterPro" id="IPR016461">
    <property type="entry name" value="COMT-like"/>
</dbReference>
<keyword evidence="7" id="KW-1185">Reference proteome</keyword>
<feature type="domain" description="O-methyltransferase dimerisation" evidence="5">
    <location>
        <begin position="90"/>
        <end position="161"/>
    </location>
</feature>
<sequence>MSEFDNSHITALTDLINKAVQDVITEYASVGQAVPSLDTLNSGPFTTPDETPVQLTRAIQIIEAACAQLVCTVAPPASVIVNKALRHQEPACLVVATEAKIADLLLNKPEGVSASELAARSGLSTPKLTRLLRFLATRHCFKEVQPRTFANNRLSMKLLSSDPISSTVGLLADEGLLASAYLNETLSNPAGEEVDGGVSFQNAVGSSLFEYYKTDSGLKKGERFSRAMVGWGTVTGKVYPWASLPPNSVICDIGGGNGHVIMDLLKVYPHLKLVLQDQPQVIEMAKKFWKEDYPAGLELRQVEFVPFDFFKDAAMEGCDIYYIRFVLHDWRDADCQLILKNVRKVMKPGSRVIIHDTVIREALQNEELSEASGDQHFDHGLTTLMDTAPKPLLPNYGVGRIRSYELDILMMTLLNAQSRTLDEFVTLW</sequence>
<dbReference type="OrthoDB" id="1606438at2759"/>
<dbReference type="Pfam" id="PF08100">
    <property type="entry name" value="Dimerisation"/>
    <property type="match status" value="1"/>
</dbReference>
<dbReference type="InterPro" id="IPR029063">
    <property type="entry name" value="SAM-dependent_MTases_sf"/>
</dbReference>
<feature type="domain" description="O-methyltransferase C-terminal" evidence="4">
    <location>
        <begin position="196"/>
        <end position="366"/>
    </location>
</feature>
<dbReference type="SUPFAM" id="SSF46785">
    <property type="entry name" value="Winged helix' DNA-binding domain"/>
    <property type="match status" value="1"/>
</dbReference>
<name>A0A8H5HA61_9AGAR</name>
<dbReference type="PROSITE" id="PS51683">
    <property type="entry name" value="SAM_OMT_II"/>
    <property type="match status" value="1"/>
</dbReference>
<dbReference type="InterPro" id="IPR001077">
    <property type="entry name" value="COMT_C"/>
</dbReference>
<dbReference type="Gene3D" id="3.40.50.150">
    <property type="entry name" value="Vaccinia Virus protein VP39"/>
    <property type="match status" value="1"/>
</dbReference>
<dbReference type="InterPro" id="IPR036388">
    <property type="entry name" value="WH-like_DNA-bd_sf"/>
</dbReference>
<evidence type="ECO:0000313" key="6">
    <source>
        <dbReference type="EMBL" id="KAF5379563.1"/>
    </source>
</evidence>
<dbReference type="PANTHER" id="PTHR43712">
    <property type="entry name" value="PUTATIVE (AFU_ORTHOLOGUE AFUA_4G14580)-RELATED"/>
    <property type="match status" value="1"/>
</dbReference>
<dbReference type="Gene3D" id="1.10.10.10">
    <property type="entry name" value="Winged helix-like DNA-binding domain superfamily/Winged helix DNA-binding domain"/>
    <property type="match status" value="1"/>
</dbReference>
<keyword evidence="1" id="KW-0489">Methyltransferase</keyword>
<evidence type="ECO:0000256" key="3">
    <source>
        <dbReference type="ARBA" id="ARBA00022691"/>
    </source>
</evidence>
<keyword evidence="3" id="KW-0949">S-adenosyl-L-methionine</keyword>
<reference evidence="6 7" key="1">
    <citation type="journal article" date="2020" name="ISME J.">
        <title>Uncovering the hidden diversity of litter-decomposition mechanisms in mushroom-forming fungi.</title>
        <authorList>
            <person name="Floudas D."/>
            <person name="Bentzer J."/>
            <person name="Ahren D."/>
            <person name="Johansson T."/>
            <person name="Persson P."/>
            <person name="Tunlid A."/>
        </authorList>
    </citation>
    <scope>NUCLEOTIDE SEQUENCE [LARGE SCALE GENOMIC DNA]</scope>
    <source>
        <strain evidence="6 7">CBS 406.79</strain>
    </source>
</reference>
<dbReference type="Proteomes" id="UP000518752">
    <property type="component" value="Unassembled WGS sequence"/>
</dbReference>
<evidence type="ECO:0000259" key="5">
    <source>
        <dbReference type="Pfam" id="PF08100"/>
    </source>
</evidence>
<evidence type="ECO:0008006" key="8">
    <source>
        <dbReference type="Google" id="ProtNLM"/>
    </source>
</evidence>
<dbReference type="GO" id="GO:0046983">
    <property type="term" value="F:protein dimerization activity"/>
    <property type="evidence" value="ECO:0007669"/>
    <property type="project" value="InterPro"/>
</dbReference>
<keyword evidence="2" id="KW-0808">Transferase</keyword>
<dbReference type="AlphaFoldDB" id="A0A8H5HA61"/>
<evidence type="ECO:0000313" key="7">
    <source>
        <dbReference type="Proteomes" id="UP000518752"/>
    </source>
</evidence>
<evidence type="ECO:0000259" key="4">
    <source>
        <dbReference type="Pfam" id="PF00891"/>
    </source>
</evidence>
<protein>
    <recommendedName>
        <fullName evidence="8">O-methyltransferase domain-containing protein</fullName>
    </recommendedName>
</protein>
<evidence type="ECO:0000256" key="2">
    <source>
        <dbReference type="ARBA" id="ARBA00022679"/>
    </source>
</evidence>
<dbReference type="GO" id="GO:0008171">
    <property type="term" value="F:O-methyltransferase activity"/>
    <property type="evidence" value="ECO:0007669"/>
    <property type="project" value="InterPro"/>
</dbReference>
<dbReference type="CDD" id="cd02440">
    <property type="entry name" value="AdoMet_MTases"/>
    <property type="match status" value="1"/>
</dbReference>
<dbReference type="InterPro" id="IPR036390">
    <property type="entry name" value="WH_DNA-bd_sf"/>
</dbReference>
<dbReference type="InterPro" id="IPR012967">
    <property type="entry name" value="COMT_dimerisation"/>
</dbReference>
<dbReference type="Pfam" id="PF00891">
    <property type="entry name" value="Methyltransf_2"/>
    <property type="match status" value="1"/>
</dbReference>
<gene>
    <name evidence="6" type="ORF">D9757_009256</name>
</gene>
<proteinExistence type="predicted"/>
<comment type="caution">
    <text evidence="6">The sequence shown here is derived from an EMBL/GenBank/DDBJ whole genome shotgun (WGS) entry which is preliminary data.</text>
</comment>
<accession>A0A8H5HA61</accession>
<dbReference type="SUPFAM" id="SSF53335">
    <property type="entry name" value="S-adenosyl-L-methionine-dependent methyltransferases"/>
    <property type="match status" value="1"/>
</dbReference>